<reference evidence="3 4" key="1">
    <citation type="submission" date="2018-08" db="EMBL/GenBank/DDBJ databases">
        <title>A genome reference for cultivated species of the human gut microbiota.</title>
        <authorList>
            <person name="Zou Y."/>
            <person name="Xue W."/>
            <person name="Luo G."/>
        </authorList>
    </citation>
    <scope>NUCLEOTIDE SEQUENCE [LARGE SCALE GENOMIC DNA]</scope>
    <source>
        <strain evidence="3 4">AM33-3BH</strain>
    </source>
</reference>
<dbReference type="InterPro" id="IPR017146">
    <property type="entry name" value="Lanti_2_LanM"/>
</dbReference>
<protein>
    <submittedName>
        <fullName evidence="3">Type 2 lantipeptide synthetase LanM</fullName>
    </submittedName>
</protein>
<dbReference type="Pfam" id="PF13575">
    <property type="entry name" value="DUF4135"/>
    <property type="match status" value="1"/>
</dbReference>
<dbReference type="AlphaFoldDB" id="A0A414CGM3"/>
<feature type="binding site" evidence="1">
    <location>
        <position position="910"/>
    </location>
    <ligand>
        <name>Zn(2+)</name>
        <dbReference type="ChEBI" id="CHEBI:29105"/>
    </ligand>
</feature>
<dbReference type="Pfam" id="PF05147">
    <property type="entry name" value="LANC_like"/>
    <property type="match status" value="1"/>
</dbReference>
<dbReference type="PIRSF" id="PIRSF037228">
    <property type="entry name" value="Lant_mod_RumM"/>
    <property type="match status" value="1"/>
</dbReference>
<evidence type="ECO:0000256" key="1">
    <source>
        <dbReference type="PIRSR" id="PIRSR607822-1"/>
    </source>
</evidence>
<comment type="caution">
    <text evidence="3">The sequence shown here is derived from an EMBL/GenBank/DDBJ whole genome shotgun (WGS) entry which is preliminary data.</text>
</comment>
<sequence length="990" mass="116006">MHDYIVSSAQTIREKSKFFNENIEIDYTFLKEWRNVRTLMTDELFELMLKEEGYTLEEFANSLRESNEFADNPEWYDKFLFIIQNYDYNNINYEAGISVLTLPFSKYTLDNIKSKISNLDNFRVDEEIFDKIILYQNDELFNLIGKIMALKLAEYKKENNFSNRNGVFEKFLEDKFYSKESFIQFFEEYPVTARLLTVRTQFFIDNISNFFNNLNNDTYDLKNFFNLSEVVITDLELAAGDSHENGKSVIIFEVNHIQKIVYKPKNLKIEERISELLKWFSSEELLDLHLPKGLYRNNYTYNEFVYRKPCNCIEEVQRFYIRFGYLIALCYLLGIDDLHLENVVASSEYPIVIDIETAFHLSSKITPDDIFNNILQELEHDSIKGSCLLPRKIPVGMDGAIELSALIGKGGETSSTVSTPININSDDFRYSEKNVYFSSGNNIPIYKGQEVDSKDYRFKIIEGFEDFFDFVLKNKIELLRRVEQFKNIKVRILLKGTEKYASMLRYSSHPNYGKRMKYRERLFMNIWAYPYLDKRVVKSEVRDLLFGDIPIFYNNIGSKDLIDSQGNIYQNYFLESGLDKYKKLIASLSQDIVDKQKDILFMELGLYDEYLSFRKEKTNRKIQNYSINYIREAKQIAKYLMDNTKKYEEMISMVNLDSDREYHWSFQPMNESFYGGLSGIALFFLELYNVTKEPIYFHYYKGYISSAILQTRNTTFQSPFFGWLSPMFPLLLEYKYNSTLVDEKYFRFTIDKLNTLTSEDVYKIEKIDYISGISGVITLLHQINLVYPLKISSTTIGMFYQVLMERSKGDKELKSKPGLAHGIAGLAISRSLDQGLEEFAYNYSSLEVDNLPKLSDRYKWCLGLAGIIQAKLSMYYNASSYINIKDLYVLFKEFEHSLMVSSIDDDSLCHGSAGVIITLSLVYKFTGEKKWNDMLKNQLYKLKLNSLFDSYLLPRVGKTYSLGLFDGIAGIGWMYLFLENKCSNIMMLGF</sequence>
<dbReference type="NCBIfam" id="TIGR03897">
    <property type="entry name" value="lanti_2_LanM"/>
    <property type="match status" value="1"/>
</dbReference>
<keyword evidence="1" id="KW-0862">Zinc</keyword>
<evidence type="ECO:0000313" key="3">
    <source>
        <dbReference type="EMBL" id="RHC94143.1"/>
    </source>
</evidence>
<feature type="binding site" evidence="1">
    <location>
        <position position="909"/>
    </location>
    <ligand>
        <name>Zn(2+)</name>
        <dbReference type="ChEBI" id="CHEBI:29105"/>
    </ligand>
</feature>
<dbReference type="SUPFAM" id="SSF158745">
    <property type="entry name" value="LanC-like"/>
    <property type="match status" value="1"/>
</dbReference>
<feature type="domain" description="Lantibiotic biosynthesis protein dehydration" evidence="2">
    <location>
        <begin position="189"/>
        <end position="554"/>
    </location>
</feature>
<dbReference type="RefSeq" id="WP_118095862.1">
    <property type="nucleotide sequence ID" value="NZ_QSIO01000003.1"/>
</dbReference>
<dbReference type="Proteomes" id="UP000285773">
    <property type="component" value="Unassembled WGS sequence"/>
</dbReference>
<dbReference type="SMART" id="SM01260">
    <property type="entry name" value="LANC_like"/>
    <property type="match status" value="1"/>
</dbReference>
<gene>
    <name evidence="3" type="primary">lanM</name>
    <name evidence="3" type="ORF">DW820_07300</name>
</gene>
<accession>A0A414CGM3</accession>
<dbReference type="InterPro" id="IPR007822">
    <property type="entry name" value="LANC-like"/>
</dbReference>
<feature type="binding site" evidence="1">
    <location>
        <position position="861"/>
    </location>
    <ligand>
        <name>Zn(2+)</name>
        <dbReference type="ChEBI" id="CHEBI:29105"/>
    </ligand>
</feature>
<dbReference type="GO" id="GO:0046872">
    <property type="term" value="F:metal ion binding"/>
    <property type="evidence" value="ECO:0007669"/>
    <property type="project" value="UniProtKB-KW"/>
</dbReference>
<dbReference type="EMBL" id="QSIO01000003">
    <property type="protein sequence ID" value="RHC94143.1"/>
    <property type="molecule type" value="Genomic_DNA"/>
</dbReference>
<organism evidence="3 4">
    <name type="scientific">Streptococcus parasanguinis</name>
    <dbReference type="NCBI Taxonomy" id="1318"/>
    <lineage>
        <taxon>Bacteria</taxon>
        <taxon>Bacillati</taxon>
        <taxon>Bacillota</taxon>
        <taxon>Bacilli</taxon>
        <taxon>Lactobacillales</taxon>
        <taxon>Streptococcaceae</taxon>
        <taxon>Streptococcus</taxon>
    </lineage>
</organism>
<keyword evidence="1" id="KW-0479">Metal-binding</keyword>
<dbReference type="CDD" id="cd04792">
    <property type="entry name" value="LanM-like"/>
    <property type="match status" value="1"/>
</dbReference>
<proteinExistence type="predicted"/>
<dbReference type="Gene3D" id="1.50.10.20">
    <property type="match status" value="1"/>
</dbReference>
<evidence type="ECO:0000259" key="2">
    <source>
        <dbReference type="Pfam" id="PF13575"/>
    </source>
</evidence>
<dbReference type="GO" id="GO:0031179">
    <property type="term" value="P:peptide modification"/>
    <property type="evidence" value="ECO:0007669"/>
    <property type="project" value="InterPro"/>
</dbReference>
<dbReference type="PRINTS" id="PR01950">
    <property type="entry name" value="LANCSUPER"/>
</dbReference>
<name>A0A414CGM3_STRPA</name>
<evidence type="ECO:0000313" key="4">
    <source>
        <dbReference type="Proteomes" id="UP000285773"/>
    </source>
</evidence>
<dbReference type="InterPro" id="IPR025410">
    <property type="entry name" value="Lant_dehyd"/>
</dbReference>